<accession>A0A0S4JGC5</accession>
<evidence type="ECO:0000256" key="2">
    <source>
        <dbReference type="SAM" id="MobiDB-lite"/>
    </source>
</evidence>
<dbReference type="PANTHER" id="PTHR48125">
    <property type="entry name" value="LP07818P1"/>
    <property type="match status" value="1"/>
</dbReference>
<feature type="compositionally biased region" description="Low complexity" evidence="2">
    <location>
        <begin position="705"/>
        <end position="716"/>
    </location>
</feature>
<feature type="compositionally biased region" description="Polar residues" evidence="2">
    <location>
        <begin position="787"/>
        <end position="817"/>
    </location>
</feature>
<feature type="region of interest" description="Disordered" evidence="2">
    <location>
        <begin position="668"/>
        <end position="827"/>
    </location>
</feature>
<sequence>MQYIAMLKRMPEATLRERFNNNDSIVVGGVGTVPFPNADHYVQERQLSLAYNPRAGVTAPGSVLSPARAAGGQRFPAASGAAAAGSTTDKKILPSAVPVEAKPTILQMEMLLKALSASTADCVTTNDYAVKLYQNLDRYFDLSAEISGTAIKLRRAFGTVGFSSAEDEKKAREAIKAKLGATDGSPSSLADAQKKLAKAYDRIRDMSETIERLRGVKTDIALLQDRAKQLRETCASVKQTARFQLLDMQDFLTDQSARLRTLVGTEALRGTGVAGGGINAAKKALLDAEIKKMKDENPLRDAAAVLRLTLESTLDEMRRVLRAPLDPSKPVEDSDDDDGKPNNKKKASGGAKGNDKEPPRRVKPNCAAQAIKHEIRLPKVDLQHVGWDTLKVYDKPGTELDLLKEAKFSLKVLLQMQKLMSQWYVDHSQSTSTINGLRHEVDALTQQLATAKEEAANSASALASAAKASAASSAASAQKATSSKKPPPEAAAPTTPAAAPPSGKEGAKAGKAAPASSGSPKSKPAAPPSKAAKPSAKGTPKTPVPAAVSFETAATESEGGAAGASTTTPTITSRPGTSFEDPIIVYDGEDTIQSLPKTGTTNSDTEGGTAAAVTTPILRPLSATHRGGVDESFATVDGSLPASPLLTAAVEGEDMSPTAAAGGVVEAPSLSRMQSPTRDALPPLTSGLDDIANSIHATNGGSKVTTTTTSASSSSALKNGGVAGQQRRGSIAKKNTSSSSAVTKVPSSMPPPVNGFEAASTSGGGGIASGRTSSTTTPRVPGGGGAANSSVTSQSQHKGSTSSDLGDARSNASQSISPALTPGRAGGGALLATTSPLDTVRLQSLFLEIGALGIPKRLGILLESVFKILFPGDPRIAMLRSGVIVNEKDNEVFQRLSRHHLPSLNASPLLSPPPPTDLLPPNLVGSSGDGMSLGGGEGDPLHMAAAAAASADSAPEGSSSLVSQPSMSKAKGARRYSRAATSSTAESQVDGAAPLSRQRPHRHLAL</sequence>
<evidence type="ECO:0000256" key="1">
    <source>
        <dbReference type="SAM" id="Coils"/>
    </source>
</evidence>
<feature type="region of interest" description="Disordered" evidence="2">
    <location>
        <begin position="903"/>
        <end position="1006"/>
    </location>
</feature>
<reference evidence="4" key="1">
    <citation type="submission" date="2015-09" db="EMBL/GenBank/DDBJ databases">
        <authorList>
            <consortium name="Pathogen Informatics"/>
        </authorList>
    </citation>
    <scope>NUCLEOTIDE SEQUENCE [LARGE SCALE GENOMIC DNA]</scope>
    <source>
        <strain evidence="4">Lake Konstanz</strain>
    </source>
</reference>
<feature type="coiled-coil region" evidence="1">
    <location>
        <begin position="434"/>
        <end position="461"/>
    </location>
</feature>
<dbReference type="EMBL" id="CYKH01001841">
    <property type="protein sequence ID" value="CUG90538.1"/>
    <property type="molecule type" value="Genomic_DNA"/>
</dbReference>
<feature type="compositionally biased region" description="Low complexity" evidence="2">
    <location>
        <begin position="491"/>
        <end position="541"/>
    </location>
</feature>
<feature type="compositionally biased region" description="Low complexity" evidence="2">
    <location>
        <begin position="551"/>
        <end position="578"/>
    </location>
</feature>
<feature type="region of interest" description="Disordered" evidence="2">
    <location>
        <begin position="321"/>
        <end position="362"/>
    </location>
</feature>
<dbReference type="PANTHER" id="PTHR48125:SF10">
    <property type="entry name" value="OS12G0136300 PROTEIN"/>
    <property type="match status" value="1"/>
</dbReference>
<feature type="coiled-coil region" evidence="1">
    <location>
        <begin position="189"/>
        <end position="240"/>
    </location>
</feature>
<name>A0A0S4JGC5_BODSA</name>
<feature type="region of interest" description="Disordered" evidence="2">
    <location>
        <begin position="477"/>
        <end position="582"/>
    </location>
</feature>
<dbReference type="VEuPathDB" id="TriTrypDB:BSAL_27415"/>
<proteinExistence type="predicted"/>
<protein>
    <submittedName>
        <fullName evidence="3">Uncharacterized protein</fullName>
    </submittedName>
</protein>
<organism evidence="3 4">
    <name type="scientific">Bodo saltans</name>
    <name type="common">Flagellated protozoan</name>
    <dbReference type="NCBI Taxonomy" id="75058"/>
    <lineage>
        <taxon>Eukaryota</taxon>
        <taxon>Discoba</taxon>
        <taxon>Euglenozoa</taxon>
        <taxon>Kinetoplastea</taxon>
        <taxon>Metakinetoplastina</taxon>
        <taxon>Eubodonida</taxon>
        <taxon>Bodonidae</taxon>
        <taxon>Bodo</taxon>
    </lineage>
</organism>
<evidence type="ECO:0000313" key="3">
    <source>
        <dbReference type="EMBL" id="CUG90538.1"/>
    </source>
</evidence>
<evidence type="ECO:0000313" key="4">
    <source>
        <dbReference type="Proteomes" id="UP000051952"/>
    </source>
</evidence>
<gene>
    <name evidence="3" type="ORF">BSAL_27415</name>
</gene>
<dbReference type="Proteomes" id="UP000051952">
    <property type="component" value="Unassembled WGS sequence"/>
</dbReference>
<keyword evidence="4" id="KW-1185">Reference proteome</keyword>
<dbReference type="AlphaFoldDB" id="A0A0S4JGC5"/>
<feature type="compositionally biased region" description="Polar residues" evidence="2">
    <location>
        <begin position="695"/>
        <end position="704"/>
    </location>
</feature>
<feature type="compositionally biased region" description="Low complexity" evidence="2">
    <location>
        <begin position="736"/>
        <end position="747"/>
    </location>
</feature>
<feature type="compositionally biased region" description="Gly residues" evidence="2">
    <location>
        <begin position="927"/>
        <end position="938"/>
    </location>
</feature>
<feature type="compositionally biased region" description="Low complexity" evidence="2">
    <location>
        <begin position="944"/>
        <end position="960"/>
    </location>
</feature>
<keyword evidence="1" id="KW-0175">Coiled coil</keyword>